<dbReference type="AlphaFoldDB" id="A0A7W8L5Z8"/>
<evidence type="ECO:0000313" key="2">
    <source>
        <dbReference type="Proteomes" id="UP000592820"/>
    </source>
</evidence>
<dbReference type="Proteomes" id="UP000592820">
    <property type="component" value="Unassembled WGS sequence"/>
</dbReference>
<reference evidence="1 2" key="1">
    <citation type="submission" date="2020-08" db="EMBL/GenBank/DDBJ databases">
        <title>Genomic Encyclopedia of Type Strains, Phase IV (KMG-V): Genome sequencing to study the core and pangenomes of soil and plant-associated prokaryotes.</title>
        <authorList>
            <person name="Whitman W."/>
        </authorList>
    </citation>
    <scope>NUCLEOTIDE SEQUENCE [LARGE SCALE GENOMIC DNA]</scope>
    <source>
        <strain evidence="1 2">JPY162</strain>
    </source>
</reference>
<protein>
    <submittedName>
        <fullName evidence="1">Uncharacterized protein</fullName>
    </submittedName>
</protein>
<comment type="caution">
    <text evidence="1">The sequence shown here is derived from an EMBL/GenBank/DDBJ whole genome shotgun (WGS) entry which is preliminary data.</text>
</comment>
<sequence>MQPKTAKSSFTRELDDFMYRLEDFSDMASEARATVKATRHAAASKSGMPVMSPSRNSPVPVLESAVTVCPGCIQSLSRVQALWNDLTAGKNPLVRACVVWNLALRHNAPERVLVRRKCDSRIFEATLPALLNQSPSDVSSQLEGSVPFASISRRGAAFSVVTGHETVTAWEARLRALTHAELVEALDGWLTFALTQIVGPANGQRALYVRSLINLKYEWDELPIRLTQQQERAGLFSAPH</sequence>
<name>A0A7W8L5Z8_9BURK</name>
<dbReference type="EMBL" id="JACHDE010000003">
    <property type="protein sequence ID" value="MBB5400533.1"/>
    <property type="molecule type" value="Genomic_DNA"/>
</dbReference>
<proteinExistence type="predicted"/>
<accession>A0A7W8L5Z8</accession>
<evidence type="ECO:0000313" key="1">
    <source>
        <dbReference type="EMBL" id="MBB5400533.1"/>
    </source>
</evidence>
<gene>
    <name evidence="1" type="ORF">HDG41_002582</name>
</gene>
<organism evidence="1 2">
    <name type="scientific">Paraburkholderia youngii</name>
    <dbReference type="NCBI Taxonomy" id="2782701"/>
    <lineage>
        <taxon>Bacteria</taxon>
        <taxon>Pseudomonadati</taxon>
        <taxon>Pseudomonadota</taxon>
        <taxon>Betaproteobacteria</taxon>
        <taxon>Burkholderiales</taxon>
        <taxon>Burkholderiaceae</taxon>
        <taxon>Paraburkholderia</taxon>
    </lineage>
</organism>
<dbReference type="RefSeq" id="WP_184226199.1">
    <property type="nucleotide sequence ID" value="NZ_JACHDE010000003.1"/>
</dbReference>